<evidence type="ECO:0000256" key="1">
    <source>
        <dbReference type="SAM" id="MobiDB-lite"/>
    </source>
</evidence>
<evidence type="ECO:0000313" key="3">
    <source>
        <dbReference type="EMBL" id="CAE2271748.1"/>
    </source>
</evidence>
<feature type="transmembrane region" description="Helical" evidence="2">
    <location>
        <begin position="144"/>
        <end position="175"/>
    </location>
</feature>
<organism evidence="3">
    <name type="scientific">Odontella aurita</name>
    <dbReference type="NCBI Taxonomy" id="265563"/>
    <lineage>
        <taxon>Eukaryota</taxon>
        <taxon>Sar</taxon>
        <taxon>Stramenopiles</taxon>
        <taxon>Ochrophyta</taxon>
        <taxon>Bacillariophyta</taxon>
        <taxon>Mediophyceae</taxon>
        <taxon>Biddulphiophycidae</taxon>
        <taxon>Eupodiscales</taxon>
        <taxon>Odontellaceae</taxon>
        <taxon>Odontella</taxon>
    </lineage>
</organism>
<sequence>MSTSTDRMSRPSAPPSIPIAVATPVDVEADERDAANEAAAAEARERGTEMIRDHLDSHLTLNPGSSYVTWIAALHPENATVAIDPRFLTPGNPWLTVYQEGKYDLRKGEESAVVTVDAAAEDSGAPLSGVTEEPDSAYGGFMDLVLGFTILILAISVAFSVELIGLYCYASAVVCFKIFKACSDPRVSTLTALPFAICWLLYHVFRFLDVMLLFVSVMMVEVVAGINFLVCSLFSLDRQVGRSAHQRTRRFAHLTRWAFRRRFEWEPKRSTCGCRKCGEAVELVTTPYGDGEEKAPVPATVAHIPEKEELYDS</sequence>
<dbReference type="AlphaFoldDB" id="A0A7S4JRK4"/>
<feature type="region of interest" description="Disordered" evidence="1">
    <location>
        <begin position="1"/>
        <end position="21"/>
    </location>
</feature>
<keyword evidence="2" id="KW-0812">Transmembrane</keyword>
<keyword evidence="2" id="KW-1133">Transmembrane helix</keyword>
<feature type="transmembrane region" description="Helical" evidence="2">
    <location>
        <begin position="211"/>
        <end position="236"/>
    </location>
</feature>
<evidence type="ECO:0000256" key="2">
    <source>
        <dbReference type="SAM" id="Phobius"/>
    </source>
</evidence>
<feature type="transmembrane region" description="Helical" evidence="2">
    <location>
        <begin position="187"/>
        <end position="205"/>
    </location>
</feature>
<dbReference type="EMBL" id="HBKQ01046975">
    <property type="protein sequence ID" value="CAE2271748.1"/>
    <property type="molecule type" value="Transcribed_RNA"/>
</dbReference>
<gene>
    <name evidence="3" type="ORF">OAUR00152_LOCUS32433</name>
</gene>
<protein>
    <submittedName>
        <fullName evidence="3">Uncharacterized protein</fullName>
    </submittedName>
</protein>
<proteinExistence type="predicted"/>
<reference evidence="3" key="1">
    <citation type="submission" date="2021-01" db="EMBL/GenBank/DDBJ databases">
        <authorList>
            <person name="Corre E."/>
            <person name="Pelletier E."/>
            <person name="Niang G."/>
            <person name="Scheremetjew M."/>
            <person name="Finn R."/>
            <person name="Kale V."/>
            <person name="Holt S."/>
            <person name="Cochrane G."/>
            <person name="Meng A."/>
            <person name="Brown T."/>
            <person name="Cohen L."/>
        </authorList>
    </citation>
    <scope>NUCLEOTIDE SEQUENCE</scope>
    <source>
        <strain evidence="3">Isolate 1302-5</strain>
    </source>
</reference>
<keyword evidence="2" id="KW-0472">Membrane</keyword>
<name>A0A7S4JRK4_9STRA</name>
<accession>A0A7S4JRK4</accession>